<keyword evidence="2" id="KW-0238">DNA-binding</keyword>
<dbReference type="InterPro" id="IPR011711">
    <property type="entry name" value="GntR_C"/>
</dbReference>
<reference evidence="5 6" key="1">
    <citation type="submission" date="2019-08" db="EMBL/GenBank/DDBJ databases">
        <title>Bioinformatics analysis of the strain L3 and L5.</title>
        <authorList>
            <person name="Li X."/>
        </authorList>
    </citation>
    <scope>NUCLEOTIDE SEQUENCE [LARGE SCALE GENOMIC DNA]</scope>
    <source>
        <strain evidence="5 6">L3</strain>
    </source>
</reference>
<dbReference type="InterPro" id="IPR036390">
    <property type="entry name" value="WH_DNA-bd_sf"/>
</dbReference>
<evidence type="ECO:0000256" key="3">
    <source>
        <dbReference type="ARBA" id="ARBA00023163"/>
    </source>
</evidence>
<feature type="domain" description="HTH gntR-type" evidence="4">
    <location>
        <begin position="11"/>
        <end position="79"/>
    </location>
</feature>
<comment type="caution">
    <text evidence="5">The sequence shown here is derived from an EMBL/GenBank/DDBJ whole genome shotgun (WGS) entry which is preliminary data.</text>
</comment>
<evidence type="ECO:0000313" key="6">
    <source>
        <dbReference type="Proteomes" id="UP000466024"/>
    </source>
</evidence>
<dbReference type="Gene3D" id="1.20.120.530">
    <property type="entry name" value="GntR ligand-binding domain-like"/>
    <property type="match status" value="1"/>
</dbReference>
<accession>A0A640WJD5</accession>
<dbReference type="PANTHER" id="PTHR43537:SF44">
    <property type="entry name" value="GNTR FAMILY REGULATORY PROTEIN"/>
    <property type="match status" value="1"/>
</dbReference>
<dbReference type="GO" id="GO:0003677">
    <property type="term" value="F:DNA binding"/>
    <property type="evidence" value="ECO:0007669"/>
    <property type="project" value="UniProtKB-KW"/>
</dbReference>
<keyword evidence="6" id="KW-1185">Reference proteome</keyword>
<keyword evidence="3" id="KW-0804">Transcription</keyword>
<keyword evidence="1" id="KW-0805">Transcription regulation</keyword>
<dbReference type="Pfam" id="PF00392">
    <property type="entry name" value="GntR"/>
    <property type="match status" value="1"/>
</dbReference>
<dbReference type="GO" id="GO:0003700">
    <property type="term" value="F:DNA-binding transcription factor activity"/>
    <property type="evidence" value="ECO:0007669"/>
    <property type="project" value="InterPro"/>
</dbReference>
<evidence type="ECO:0000256" key="2">
    <source>
        <dbReference type="ARBA" id="ARBA00023125"/>
    </source>
</evidence>
<gene>
    <name evidence="5" type="ORF">F0A16_02335</name>
</gene>
<dbReference type="EMBL" id="VTPX01000001">
    <property type="protein sequence ID" value="KAA0020651.1"/>
    <property type="molecule type" value="Genomic_DNA"/>
</dbReference>
<dbReference type="InterPro" id="IPR036388">
    <property type="entry name" value="WH-like_DNA-bd_sf"/>
</dbReference>
<dbReference type="InterPro" id="IPR008920">
    <property type="entry name" value="TF_FadR/GntR_C"/>
</dbReference>
<evidence type="ECO:0000256" key="1">
    <source>
        <dbReference type="ARBA" id="ARBA00023015"/>
    </source>
</evidence>
<dbReference type="SMART" id="SM00345">
    <property type="entry name" value="HTH_GNTR"/>
    <property type="match status" value="1"/>
</dbReference>
<dbReference type="CDD" id="cd07377">
    <property type="entry name" value="WHTH_GntR"/>
    <property type="match status" value="1"/>
</dbReference>
<dbReference type="PANTHER" id="PTHR43537">
    <property type="entry name" value="TRANSCRIPTIONAL REGULATOR, GNTR FAMILY"/>
    <property type="match status" value="1"/>
</dbReference>
<dbReference type="InterPro" id="IPR000524">
    <property type="entry name" value="Tscrpt_reg_HTH_GntR"/>
</dbReference>
<dbReference type="Gene3D" id="1.10.10.10">
    <property type="entry name" value="Winged helix-like DNA-binding domain superfamily/Winged helix DNA-binding domain"/>
    <property type="match status" value="1"/>
</dbReference>
<dbReference type="Proteomes" id="UP000466024">
    <property type="component" value="Unassembled WGS sequence"/>
</dbReference>
<dbReference type="RefSeq" id="WP_149433770.1">
    <property type="nucleotide sequence ID" value="NZ_VTPX01000001.1"/>
</dbReference>
<protein>
    <submittedName>
        <fullName evidence="5">FadR family transcriptional regulator</fullName>
    </submittedName>
</protein>
<organism evidence="5 6">
    <name type="scientific">Salinicola corii</name>
    <dbReference type="NCBI Taxonomy" id="2606937"/>
    <lineage>
        <taxon>Bacteria</taxon>
        <taxon>Pseudomonadati</taxon>
        <taxon>Pseudomonadota</taxon>
        <taxon>Gammaproteobacteria</taxon>
        <taxon>Oceanospirillales</taxon>
        <taxon>Halomonadaceae</taxon>
        <taxon>Salinicola</taxon>
    </lineage>
</organism>
<name>A0A640WJD5_9GAMM</name>
<dbReference type="Pfam" id="PF07729">
    <property type="entry name" value="FCD"/>
    <property type="match status" value="1"/>
</dbReference>
<dbReference type="PROSITE" id="PS50949">
    <property type="entry name" value="HTH_GNTR"/>
    <property type="match status" value="1"/>
</dbReference>
<dbReference type="SUPFAM" id="SSF48008">
    <property type="entry name" value="GntR ligand-binding domain-like"/>
    <property type="match status" value="1"/>
</dbReference>
<evidence type="ECO:0000259" key="4">
    <source>
        <dbReference type="PROSITE" id="PS50949"/>
    </source>
</evidence>
<sequence length="257" mass="28790">MFVKDAPPTRSPQRPSVAEALVKEIFAGHYQPGEFVPKEIDLCEQFALNRSAVRSDLRQLVDAGIIERISGYGSRVRAYSEWNILDPQVTDWMVRFATPNPGIQREILAFRFDVEPYVAMTAAKRATARDLVAIEEAFEGMGQDFHNPESANRGRLHSDHDVAFHVAIFKATHNIVWTQLSHILKPSIHLLVETSNISASDPEQSLERHRQLMECIRTRRPRDAFFASVAVLQGTADALDMEMPETLLGEVPASIGG</sequence>
<dbReference type="AlphaFoldDB" id="A0A640WJD5"/>
<dbReference type="SUPFAM" id="SSF46785">
    <property type="entry name" value="Winged helix' DNA-binding domain"/>
    <property type="match status" value="1"/>
</dbReference>
<dbReference type="SMART" id="SM00895">
    <property type="entry name" value="FCD"/>
    <property type="match status" value="1"/>
</dbReference>
<proteinExistence type="predicted"/>
<evidence type="ECO:0000313" key="5">
    <source>
        <dbReference type="EMBL" id="KAA0020651.1"/>
    </source>
</evidence>